<reference evidence="3" key="1">
    <citation type="journal article" date="2019" name="Int. J. Syst. Evol. Microbiol.">
        <title>The Global Catalogue of Microorganisms (GCM) 10K type strain sequencing project: providing services to taxonomists for standard genome sequencing and annotation.</title>
        <authorList>
            <consortium name="The Broad Institute Genomics Platform"/>
            <consortium name="The Broad Institute Genome Sequencing Center for Infectious Disease"/>
            <person name="Wu L."/>
            <person name="Ma J."/>
        </authorList>
    </citation>
    <scope>NUCLEOTIDE SEQUENCE [LARGE SCALE GENOMIC DNA]</scope>
    <source>
        <strain evidence="3">CGMCC 1.13718</strain>
    </source>
</reference>
<evidence type="ECO:0008006" key="4">
    <source>
        <dbReference type="Google" id="ProtNLM"/>
    </source>
</evidence>
<accession>A0ABW1YL80</accession>
<dbReference type="Proteomes" id="UP001596425">
    <property type="component" value="Unassembled WGS sequence"/>
</dbReference>
<feature type="chain" id="PRO_5047501276" description="DUF4136 domain-containing protein" evidence="1">
    <location>
        <begin position="22"/>
        <end position="177"/>
    </location>
</feature>
<comment type="caution">
    <text evidence="2">The sequence shown here is derived from an EMBL/GenBank/DDBJ whole genome shotgun (WGS) entry which is preliminary data.</text>
</comment>
<dbReference type="EMBL" id="JBHSVR010000001">
    <property type="protein sequence ID" value="MFC6633440.1"/>
    <property type="molecule type" value="Genomic_DNA"/>
</dbReference>
<organism evidence="2 3">
    <name type="scientific">Microbulbifer taiwanensis</name>
    <dbReference type="NCBI Taxonomy" id="986746"/>
    <lineage>
        <taxon>Bacteria</taxon>
        <taxon>Pseudomonadati</taxon>
        <taxon>Pseudomonadota</taxon>
        <taxon>Gammaproteobacteria</taxon>
        <taxon>Cellvibrionales</taxon>
        <taxon>Microbulbiferaceae</taxon>
        <taxon>Microbulbifer</taxon>
    </lineage>
</organism>
<gene>
    <name evidence="2" type="ORF">ACFQBM_09120</name>
</gene>
<dbReference type="RefSeq" id="WP_193195188.1">
    <property type="nucleotide sequence ID" value="NZ_JACZFR010000093.1"/>
</dbReference>
<keyword evidence="1" id="KW-0732">Signal</keyword>
<evidence type="ECO:0000313" key="2">
    <source>
        <dbReference type="EMBL" id="MFC6633440.1"/>
    </source>
</evidence>
<evidence type="ECO:0000313" key="3">
    <source>
        <dbReference type="Proteomes" id="UP001596425"/>
    </source>
</evidence>
<evidence type="ECO:0000256" key="1">
    <source>
        <dbReference type="SAM" id="SignalP"/>
    </source>
</evidence>
<feature type="signal peptide" evidence="1">
    <location>
        <begin position="1"/>
        <end position="21"/>
    </location>
</feature>
<sequence>MILKSRFYILIFLVFSSYSKASECRGITAYSLVNGSDSVVMAYPVELRMTQKDFEADYSRNKNITDMNSRKQDLASAWRSYIESVPYARMKSMVIYKGNVTEGEYFDIFNGPAWEYGYRIGKKYILFLTEISRDTFDVERCVYVDLDKYEVVKDNTVPEDVSMAAILREIAKINNPR</sequence>
<proteinExistence type="predicted"/>
<name>A0ABW1YL80_9GAMM</name>
<protein>
    <recommendedName>
        <fullName evidence="4">DUF4136 domain-containing protein</fullName>
    </recommendedName>
</protein>
<keyword evidence="3" id="KW-1185">Reference proteome</keyword>